<evidence type="ECO:0000256" key="4">
    <source>
        <dbReference type="SAM" id="MobiDB-lite"/>
    </source>
</evidence>
<dbReference type="InterPro" id="IPR011990">
    <property type="entry name" value="TPR-like_helical_dom_sf"/>
</dbReference>
<feature type="region of interest" description="Disordered" evidence="4">
    <location>
        <begin position="283"/>
        <end position="306"/>
    </location>
</feature>
<feature type="region of interest" description="Disordered" evidence="4">
    <location>
        <begin position="539"/>
        <end position="607"/>
    </location>
</feature>
<comment type="caution">
    <text evidence="5">The sequence shown here is derived from an EMBL/GenBank/DDBJ whole genome shotgun (WGS) entry which is preliminary data.</text>
</comment>
<feature type="compositionally biased region" description="Low complexity" evidence="4">
    <location>
        <begin position="745"/>
        <end position="755"/>
    </location>
</feature>
<comment type="subcellular location">
    <subcellularLocation>
        <location evidence="1">Nucleus</location>
    </subcellularLocation>
</comment>
<dbReference type="SUPFAM" id="SSF48452">
    <property type="entry name" value="TPR-like"/>
    <property type="match status" value="1"/>
</dbReference>
<dbReference type="EMBL" id="CAUYUE010000002">
    <property type="protein sequence ID" value="CAK0746988.1"/>
    <property type="molecule type" value="Genomic_DNA"/>
</dbReference>
<keyword evidence="3" id="KW-0539">Nucleus</keyword>
<dbReference type="GO" id="GO:0071013">
    <property type="term" value="C:catalytic step 2 spliceosome"/>
    <property type="evidence" value="ECO:0007669"/>
    <property type="project" value="TreeGrafter"/>
</dbReference>
<feature type="region of interest" description="Disordered" evidence="4">
    <location>
        <begin position="64"/>
        <end position="130"/>
    </location>
</feature>
<name>A0AAV1HU71_9CHLO</name>
<evidence type="ECO:0000313" key="5">
    <source>
        <dbReference type="EMBL" id="CAK0746988.1"/>
    </source>
</evidence>
<evidence type="ECO:0000256" key="3">
    <source>
        <dbReference type="ARBA" id="ARBA00023242"/>
    </source>
</evidence>
<dbReference type="GO" id="GO:0031048">
    <property type="term" value="P:regulatory ncRNA-mediated heterochromatin formation"/>
    <property type="evidence" value="ECO:0007669"/>
    <property type="project" value="TreeGrafter"/>
</dbReference>
<dbReference type="PANTHER" id="PTHR13471:SF0">
    <property type="entry name" value="NUCLEAR EXOSOME REGULATOR NRDE2"/>
    <property type="match status" value="1"/>
</dbReference>
<accession>A0AAV1HU71</accession>
<dbReference type="Gene3D" id="1.25.40.10">
    <property type="entry name" value="Tetratricopeptide repeat domain"/>
    <property type="match status" value="1"/>
</dbReference>
<feature type="region of interest" description="Disordered" evidence="4">
    <location>
        <begin position="739"/>
        <end position="813"/>
    </location>
</feature>
<feature type="compositionally biased region" description="Basic residues" evidence="4">
    <location>
        <begin position="106"/>
        <end position="124"/>
    </location>
</feature>
<proteinExistence type="inferred from homology"/>
<dbReference type="InterPro" id="IPR013633">
    <property type="entry name" value="NRDE-2"/>
</dbReference>
<feature type="compositionally biased region" description="Acidic residues" evidence="4">
    <location>
        <begin position="582"/>
        <end position="607"/>
    </location>
</feature>
<dbReference type="PANTHER" id="PTHR13471">
    <property type="entry name" value="TETRATRICOPEPTIDE-LIKE HELICAL"/>
    <property type="match status" value="1"/>
</dbReference>
<dbReference type="GO" id="GO:1902369">
    <property type="term" value="P:negative regulation of RNA catabolic process"/>
    <property type="evidence" value="ECO:0007669"/>
    <property type="project" value="TreeGrafter"/>
</dbReference>
<comment type="similarity">
    <text evidence="2">Belongs to the NRDE2 family.</text>
</comment>
<reference evidence="5 6" key="1">
    <citation type="submission" date="2023-10" db="EMBL/GenBank/DDBJ databases">
        <authorList>
            <person name="Maclean D."/>
            <person name="Macfadyen A."/>
        </authorList>
    </citation>
    <scope>NUCLEOTIDE SEQUENCE [LARGE SCALE GENOMIC DNA]</scope>
</reference>
<evidence type="ECO:0000313" key="6">
    <source>
        <dbReference type="Proteomes" id="UP001314263"/>
    </source>
</evidence>
<organism evidence="5 6">
    <name type="scientific">Coccomyxa viridis</name>
    <dbReference type="NCBI Taxonomy" id="1274662"/>
    <lineage>
        <taxon>Eukaryota</taxon>
        <taxon>Viridiplantae</taxon>
        <taxon>Chlorophyta</taxon>
        <taxon>core chlorophytes</taxon>
        <taxon>Trebouxiophyceae</taxon>
        <taxon>Trebouxiophyceae incertae sedis</taxon>
        <taxon>Coccomyxaceae</taxon>
        <taxon>Coccomyxa</taxon>
    </lineage>
</organism>
<keyword evidence="6" id="KW-1185">Reference proteome</keyword>
<evidence type="ECO:0000256" key="2">
    <source>
        <dbReference type="ARBA" id="ARBA00009265"/>
    </source>
</evidence>
<protein>
    <submittedName>
        <fullName evidence="5">Uncharacterized protein</fullName>
    </submittedName>
</protein>
<feature type="compositionally biased region" description="Acidic residues" evidence="4">
    <location>
        <begin position="289"/>
        <end position="300"/>
    </location>
</feature>
<feature type="compositionally biased region" description="Low complexity" evidence="4">
    <location>
        <begin position="566"/>
        <end position="579"/>
    </location>
</feature>
<gene>
    <name evidence="5" type="ORF">CVIRNUC_001733</name>
</gene>
<dbReference type="AlphaFoldDB" id="A0AAV1HU71"/>
<sequence>MQPEHTRNDASRAFSVVSGQFISQPDAQKKAFTSFDFASFLATSKEQAEAEALSKEAQLQQAAQYFLSSSSDDDDVSNAAEEADRDGQGAHKASAAATSGSPSRAERKRHRKERKHGKERHAKRPKTEAEKIIDIERREAASGKLTRSFKEGQWLSGNTALGFYIDTHADKDNLAFEGLYRMNIAAYHRLDPTKVAAGTQPRTGYAYSVRSLDGEVDDQLQRGSKGKRRRYFLAAALRREQDASLRRLHVHALRPPEAAQPGPASKSRLSLPVPIYIPLAEVHERPDGAEAEGQEEETGETAEQSMMRRVKSWNVALRERPHELQLWLDFAAFQDEVSRGARGRRVSEAAIAEKKISILEQALKHHPGSDQLLLALLTAAEVVLSPDDMLERWQSILRAQSGSARLWRAYTAWQRTRFSSFTTSSLRQAHRQALAALRRERERRRREGAPEEIVAACERDMVSLLLEHLQLQMQSGHTEQAIACMQALIEFNCFSPEFPDVYSKQRAFREAWMGGAPLIGDEGATGWAATLMQAQLPEPMAESGTAEVERVEEPQPGGWSGWEELPAVAPAQDAPEAAADGSDLEEGQLDEDAEAEFAPEEPQETEEELMAQLGLKLEQQLAQLDAGEGLSAELAARWGAEETARERSQWRPVRSVQLAEEQAGTATARVVDIEDVEDFLVDLGCEDVKEELVLQLLGLLGLDLTSARCSNAYAGVHLVGLADSSAAFLDPLAPTWRPSGLPDHASNSSADSSASKPNTAPGNMVDWILPPPTYAHTAAAGTSSPDAEPQGRAISKDQPAEVAGQGTKPPPPWHLASEERRLFMLRQLSLGLYQDSCFFAEALMDVMAASACTELGPAQLSEQRLGEMRALLAERRQHLPLWHAYAQQLFRAGQAKAARKVYSTVLGSMPGMPQAYVKHAPLMVLACARAELQQGTAGSQQRALHALVWLGCGGPYEHFKSSETCSSERLLQARRGYQSMLSERLGSPAGQLSRASGALVSCAALFEQLLPSAGGAAAVAILAEHTDGTSAAIALYEQALAAASIEVRKQSAVHEGLHWELCCLLAQQCCAGSPAATPRRLRACLHEALQVYPASARLMSLLGTMEARAHTVSRLRRDLRALCDAVPSPQAWLMAARVEAQLAGGSYRVRAVLERGLASKEGQQCGLLWRASLGFELSHGRSEAARKVFLRGIHACPWSKALWMDGLVSIGAAVSEQERAELMDLMQDREIHVRTDTYEMLLATIAEQDLV</sequence>
<dbReference type="Proteomes" id="UP001314263">
    <property type="component" value="Unassembled WGS sequence"/>
</dbReference>
<evidence type="ECO:0000256" key="1">
    <source>
        <dbReference type="ARBA" id="ARBA00004123"/>
    </source>
</evidence>
<dbReference type="Pfam" id="PF08424">
    <property type="entry name" value="NRDE-2"/>
    <property type="match status" value="1"/>
</dbReference>
<feature type="compositionally biased region" description="Acidic residues" evidence="4">
    <location>
        <begin position="71"/>
        <end position="84"/>
    </location>
</feature>